<evidence type="ECO:0000256" key="1">
    <source>
        <dbReference type="ARBA" id="ARBA00022741"/>
    </source>
</evidence>
<dbReference type="Gene3D" id="1.10.8.60">
    <property type="match status" value="1"/>
</dbReference>
<dbReference type="InterPro" id="IPR035965">
    <property type="entry name" value="PAS-like_dom_sf"/>
</dbReference>
<dbReference type="PROSITE" id="PS00675">
    <property type="entry name" value="SIGMA54_INTERACT_1"/>
    <property type="match status" value="1"/>
</dbReference>
<proteinExistence type="predicted"/>
<dbReference type="PROSITE" id="PS50112">
    <property type="entry name" value="PAS"/>
    <property type="match status" value="1"/>
</dbReference>
<protein>
    <submittedName>
        <fullName evidence="7">Transcriptional regulator</fullName>
    </submittedName>
</protein>
<dbReference type="PANTHER" id="PTHR32071">
    <property type="entry name" value="TRANSCRIPTIONAL REGULATORY PROTEIN"/>
    <property type="match status" value="1"/>
</dbReference>
<dbReference type="GO" id="GO:0005524">
    <property type="term" value="F:ATP binding"/>
    <property type="evidence" value="ECO:0007669"/>
    <property type="project" value="UniProtKB-KW"/>
</dbReference>
<dbReference type="AlphaFoldDB" id="A0A165GIK1"/>
<gene>
    <name evidence="7" type="ORF">AV656_15380</name>
</gene>
<keyword evidence="1" id="KW-0547">Nucleotide-binding</keyword>
<dbReference type="InterPro" id="IPR009057">
    <property type="entry name" value="Homeodomain-like_sf"/>
</dbReference>
<dbReference type="EMBL" id="LQNT01000013">
    <property type="protein sequence ID" value="KZE36515.1"/>
    <property type="molecule type" value="Genomic_DNA"/>
</dbReference>
<keyword evidence="2" id="KW-0067">ATP-binding</keyword>
<dbReference type="Pfam" id="PF25601">
    <property type="entry name" value="AAA_lid_14"/>
    <property type="match status" value="1"/>
</dbReference>
<reference evidence="7 8" key="1">
    <citation type="submission" date="2016-01" db="EMBL/GenBank/DDBJ databases">
        <title>Whole genome sequencing of Bhargavaea cecembensis T14.</title>
        <authorList>
            <person name="Hong K.W."/>
        </authorList>
    </citation>
    <scope>NUCLEOTIDE SEQUENCE [LARGE SCALE GENOMIC DNA]</scope>
    <source>
        <strain evidence="7 8">T14</strain>
    </source>
</reference>
<evidence type="ECO:0000256" key="2">
    <source>
        <dbReference type="ARBA" id="ARBA00022840"/>
    </source>
</evidence>
<dbReference type="InterPro" id="IPR058031">
    <property type="entry name" value="AAA_lid_NorR"/>
</dbReference>
<dbReference type="Pfam" id="PF00158">
    <property type="entry name" value="Sigma54_activat"/>
    <property type="match status" value="1"/>
</dbReference>
<dbReference type="InterPro" id="IPR000014">
    <property type="entry name" value="PAS"/>
</dbReference>
<feature type="domain" description="PAS" evidence="6">
    <location>
        <begin position="15"/>
        <end position="59"/>
    </location>
</feature>
<evidence type="ECO:0000259" key="6">
    <source>
        <dbReference type="PROSITE" id="PS50112"/>
    </source>
</evidence>
<dbReference type="PANTHER" id="PTHR32071:SF74">
    <property type="entry name" value="TRANSCRIPTIONAL ACTIVATOR ROCR"/>
    <property type="match status" value="1"/>
</dbReference>
<dbReference type="GO" id="GO:0043565">
    <property type="term" value="F:sequence-specific DNA binding"/>
    <property type="evidence" value="ECO:0007669"/>
    <property type="project" value="InterPro"/>
</dbReference>
<organism evidence="7 8">
    <name type="scientific">Bhargavaea cecembensis</name>
    <dbReference type="NCBI Taxonomy" id="394098"/>
    <lineage>
        <taxon>Bacteria</taxon>
        <taxon>Bacillati</taxon>
        <taxon>Bacillota</taxon>
        <taxon>Bacilli</taxon>
        <taxon>Bacillales</taxon>
        <taxon>Caryophanaceae</taxon>
        <taxon>Bhargavaea</taxon>
    </lineage>
</organism>
<dbReference type="Gene3D" id="1.10.10.60">
    <property type="entry name" value="Homeodomain-like"/>
    <property type="match status" value="1"/>
</dbReference>
<feature type="domain" description="Sigma-54 factor interaction" evidence="5">
    <location>
        <begin position="141"/>
        <end position="344"/>
    </location>
</feature>
<evidence type="ECO:0000256" key="3">
    <source>
        <dbReference type="ARBA" id="ARBA00023015"/>
    </source>
</evidence>
<dbReference type="Pfam" id="PF08448">
    <property type="entry name" value="PAS_4"/>
    <property type="match status" value="1"/>
</dbReference>
<name>A0A165GIK1_9BACL</name>
<dbReference type="NCBIfam" id="TIGR00229">
    <property type="entry name" value="sensory_box"/>
    <property type="match status" value="1"/>
</dbReference>
<dbReference type="InterPro" id="IPR002197">
    <property type="entry name" value="HTH_Fis"/>
</dbReference>
<keyword evidence="3" id="KW-0805">Transcription regulation</keyword>
<sequence length="437" mass="49328">MAIEKDALWPFYEFAVEHAALGIHAVDMNGRTVIYNEKMKQIEGLDLDDLADRSVLDMFRFGQEESTIMKVIRSGEPVRNVKQTYWNRNGQEITTVNDTYPVVGPDGMIGAVELARDVTTLEKFVHQPLRTYDETITFSSITAESEAMKSVVATAKKAADAHLPVLLTGETGTGKDLLAGAMHSSSANAGSPYYTLFCPGLDSADIHRILKAISKDKTCTVFCDRIDLMPVKLQEELLKELESLGDDSRQFIASIGGDAFDLIANGSLLKGLYYFFSSITIYIPPLRKRMDDLWPFIDDYLERHRQRFGSAVKGLSPLVRETFDSYTWPGNLKEVELLLEEITSLLTTETEITQELLPHHFKLKVQEEFSPAKRPQDFVMSEGQEFLPLDVYLREAEDYYLSKVMNVFEGNVTKAAHALGMSRQNLQYHLKKIRNGQ</sequence>
<dbReference type="SUPFAM" id="SSF46689">
    <property type="entry name" value="Homeodomain-like"/>
    <property type="match status" value="1"/>
</dbReference>
<evidence type="ECO:0000259" key="5">
    <source>
        <dbReference type="PROSITE" id="PS50045"/>
    </source>
</evidence>
<dbReference type="InterPro" id="IPR025662">
    <property type="entry name" value="Sigma_54_int_dom_ATP-bd_1"/>
</dbReference>
<evidence type="ECO:0000313" key="8">
    <source>
        <dbReference type="Proteomes" id="UP000076490"/>
    </source>
</evidence>
<dbReference type="Gene3D" id="3.40.50.300">
    <property type="entry name" value="P-loop containing nucleotide triphosphate hydrolases"/>
    <property type="match status" value="1"/>
</dbReference>
<dbReference type="OrthoDB" id="9771372at2"/>
<dbReference type="GO" id="GO:0006355">
    <property type="term" value="P:regulation of DNA-templated transcription"/>
    <property type="evidence" value="ECO:0007669"/>
    <property type="project" value="InterPro"/>
</dbReference>
<evidence type="ECO:0000313" key="7">
    <source>
        <dbReference type="EMBL" id="KZE36515.1"/>
    </source>
</evidence>
<evidence type="ECO:0000256" key="4">
    <source>
        <dbReference type="ARBA" id="ARBA00023163"/>
    </source>
</evidence>
<dbReference type="SUPFAM" id="SSF55785">
    <property type="entry name" value="PYP-like sensor domain (PAS domain)"/>
    <property type="match status" value="1"/>
</dbReference>
<dbReference type="PROSITE" id="PS50045">
    <property type="entry name" value="SIGMA54_INTERACT_4"/>
    <property type="match status" value="1"/>
</dbReference>
<dbReference type="InterPro" id="IPR002078">
    <property type="entry name" value="Sigma_54_int"/>
</dbReference>
<dbReference type="InterPro" id="IPR027417">
    <property type="entry name" value="P-loop_NTPase"/>
</dbReference>
<keyword evidence="4" id="KW-0804">Transcription</keyword>
<dbReference type="RefSeq" id="WP_063183828.1">
    <property type="nucleotide sequence ID" value="NZ_LQNT01000013.1"/>
</dbReference>
<dbReference type="SUPFAM" id="SSF52540">
    <property type="entry name" value="P-loop containing nucleoside triphosphate hydrolases"/>
    <property type="match status" value="1"/>
</dbReference>
<dbReference type="InterPro" id="IPR013656">
    <property type="entry name" value="PAS_4"/>
</dbReference>
<dbReference type="Gene3D" id="3.30.450.20">
    <property type="entry name" value="PAS domain"/>
    <property type="match status" value="1"/>
</dbReference>
<dbReference type="CDD" id="cd00130">
    <property type="entry name" value="PAS"/>
    <property type="match status" value="1"/>
</dbReference>
<dbReference type="Proteomes" id="UP000076490">
    <property type="component" value="Unassembled WGS sequence"/>
</dbReference>
<dbReference type="CDD" id="cd00009">
    <property type="entry name" value="AAA"/>
    <property type="match status" value="1"/>
</dbReference>
<accession>A0A165GIK1</accession>
<dbReference type="SMART" id="SM00091">
    <property type="entry name" value="PAS"/>
    <property type="match status" value="1"/>
</dbReference>
<dbReference type="Pfam" id="PF02954">
    <property type="entry name" value="HTH_8"/>
    <property type="match status" value="1"/>
</dbReference>
<comment type="caution">
    <text evidence="7">The sequence shown here is derived from an EMBL/GenBank/DDBJ whole genome shotgun (WGS) entry which is preliminary data.</text>
</comment>